<sequence length="1070" mass="122007">MVKEQEEGVMVLEGPPVLKTPTDQLCYRVITLANGLSVLLIHDPSVSETESNANNSKENGNAANATMSMELDYMNNLTTQTPHAGGGSLIFNRLFCLLSVYIDFGRGDSREVLQVVMQRRAQSPCQPKRYNLAAAAMCVGVGSFSDPKDAQGLAHFLEHMLFMGSSKFPNECEYDNFLSEHGGSSNAFTETEYTCYYFDVMQSYFKDCLDRFAQFFLSPLVKVEAMDREVQAIDSEFEQVMQNDACRLLQLQCHTSSPSHPFHTFSWGNKKSLNEPMEKGVDMRGKLLQLYNDHYQAGCMKLAILGGEQLDTLSQWAVELFGGVRQGGKEQMKFSTWNPPDPVWEAAGCMYHIESVTDQHLLVLVWPLPCLQSSYLKKPEAYLSHLISHEGAGGLLLLLRGKGWGTSLSAGVADGGFAKSSAGYMFHVAVQLTTSGLQHVFDVVGFLHQYIKMLRTIGPQEWVFKELQSISNMEFQFAEEIAAADHVVTLATNMRIYSECDIIYGDYAFEQWDPELLTELLSYLTPSNMRLDLMTKPFDKNVPGVKFEPWFEIAYTVETISKEILQAWADPAHVDSALHMPSPNEFIPHNFSIYIQTIAAKNNKCDSIKSSLVVLLDEPALRLWYKLDQTFQMPRANAFFCVLTQTASNSVKAAVLTEMYVNLLLHELNETMYLANMANLESSITVHGFKLELKLFGFNEKLPVLVRRIMEFHQSLVVTPELFQAIKEDMERDFRNAETNPLTHSSYLRLQALKSRFWHVDDRLTCLLSLSTTDLTKFIPTLFHKTYIEALCHGNLLEVEALDIANIFKKALVRNPLPPRQRPQDFIIKLPASICLLLQENVKNMNEENSIAELYFQIGQDQGIGSTHMRCMTNLFEHIVYEPFFNQLRTKEQLGYVVDCGTHDTLHVLGFGFRVQSSRFSPPFLEARIHAFIETIPTMLNDMKEDEFESHKNAAAEQKLEVNCSLLDETDHYWDNIWDQRYLFEQNKVDAMEVKKIRKNEVVKWCRRHFGCRSTLRQELCIHIWGANALLGKVNDNERPQDEMVPQRQVMLVHDLEDFKANQEVFPPLH</sequence>
<dbReference type="SUPFAM" id="SSF63411">
    <property type="entry name" value="LuxS/MPP-like metallohydrolase"/>
    <property type="match status" value="4"/>
</dbReference>
<dbReference type="Pfam" id="PF16187">
    <property type="entry name" value="Peptidase_M16_M"/>
    <property type="match status" value="1"/>
</dbReference>
<dbReference type="InterPro" id="IPR011249">
    <property type="entry name" value="Metalloenz_LuxS/M16"/>
</dbReference>
<name>A0ABP0WPS3_9BRYO</name>
<accession>A0ABP0WPS3</accession>
<keyword evidence="2" id="KW-1185">Reference proteome</keyword>
<dbReference type="InterPro" id="IPR007863">
    <property type="entry name" value="Peptidase_M16_C"/>
</dbReference>
<dbReference type="Gene3D" id="3.30.830.10">
    <property type="entry name" value="Metalloenzyme, LuxS/M16 peptidase-like"/>
    <property type="match status" value="4"/>
</dbReference>
<dbReference type="Pfam" id="PF00675">
    <property type="entry name" value="Peptidase_M16"/>
    <property type="match status" value="1"/>
</dbReference>
<dbReference type="InterPro" id="IPR032632">
    <property type="entry name" value="Peptidase_M16_M"/>
</dbReference>
<evidence type="ECO:0000313" key="2">
    <source>
        <dbReference type="Proteomes" id="UP001497444"/>
    </source>
</evidence>
<dbReference type="InterPro" id="IPR054734">
    <property type="entry name" value="PqqF-like_C_4"/>
</dbReference>
<dbReference type="InterPro" id="IPR001431">
    <property type="entry name" value="Pept_M16_Zn_BS"/>
</dbReference>
<dbReference type="Proteomes" id="UP001497444">
    <property type="component" value="Chromosome 19"/>
</dbReference>
<dbReference type="PANTHER" id="PTHR43690:SF18">
    <property type="entry name" value="INSULIN-DEGRADING ENZYME-RELATED"/>
    <property type="match status" value="1"/>
</dbReference>
<dbReference type="InterPro" id="IPR011765">
    <property type="entry name" value="Pept_M16_N"/>
</dbReference>
<reference evidence="1" key="1">
    <citation type="submission" date="2024-02" db="EMBL/GenBank/DDBJ databases">
        <authorList>
            <consortium name="ELIXIR-Norway"/>
            <consortium name="Elixir Norway"/>
        </authorList>
    </citation>
    <scope>NUCLEOTIDE SEQUENCE</scope>
</reference>
<protein>
    <submittedName>
        <fullName evidence="1">Uncharacterized protein</fullName>
    </submittedName>
</protein>
<dbReference type="Pfam" id="PF05193">
    <property type="entry name" value="Peptidase_M16_C"/>
    <property type="match status" value="1"/>
</dbReference>
<organism evidence="1 2">
    <name type="scientific">Sphagnum jensenii</name>
    <dbReference type="NCBI Taxonomy" id="128206"/>
    <lineage>
        <taxon>Eukaryota</taxon>
        <taxon>Viridiplantae</taxon>
        <taxon>Streptophyta</taxon>
        <taxon>Embryophyta</taxon>
        <taxon>Bryophyta</taxon>
        <taxon>Sphagnophytina</taxon>
        <taxon>Sphagnopsida</taxon>
        <taxon>Sphagnales</taxon>
        <taxon>Sphagnaceae</taxon>
        <taxon>Sphagnum</taxon>
    </lineage>
</organism>
<dbReference type="EMBL" id="OZ020114">
    <property type="protein sequence ID" value="CAK9267645.1"/>
    <property type="molecule type" value="Genomic_DNA"/>
</dbReference>
<evidence type="ECO:0000313" key="1">
    <source>
        <dbReference type="EMBL" id="CAK9267645.1"/>
    </source>
</evidence>
<dbReference type="PROSITE" id="PS00143">
    <property type="entry name" value="INSULINASE"/>
    <property type="match status" value="1"/>
</dbReference>
<dbReference type="InterPro" id="IPR050626">
    <property type="entry name" value="Peptidase_M16"/>
</dbReference>
<dbReference type="Pfam" id="PF22456">
    <property type="entry name" value="PqqF-like_C_4"/>
    <property type="match status" value="1"/>
</dbReference>
<gene>
    <name evidence="1" type="ORF">CSSPJE1EN1_LOCUS13123</name>
</gene>
<dbReference type="PANTHER" id="PTHR43690">
    <property type="entry name" value="NARDILYSIN"/>
    <property type="match status" value="1"/>
</dbReference>
<proteinExistence type="predicted"/>